<gene>
    <name evidence="2" type="ORF">PGTUg99_036713</name>
</gene>
<evidence type="ECO:0000313" key="3">
    <source>
        <dbReference type="Proteomes" id="UP000325313"/>
    </source>
</evidence>
<evidence type="ECO:0000256" key="1">
    <source>
        <dbReference type="SAM" id="MobiDB-lite"/>
    </source>
</evidence>
<feature type="region of interest" description="Disordered" evidence="1">
    <location>
        <begin position="1"/>
        <end position="37"/>
    </location>
</feature>
<protein>
    <submittedName>
        <fullName evidence="2">Uncharacterized protein</fullName>
    </submittedName>
</protein>
<accession>A0A5B0SHD0</accession>
<dbReference type="Proteomes" id="UP000325313">
    <property type="component" value="Unassembled WGS sequence"/>
</dbReference>
<proteinExistence type="predicted"/>
<name>A0A5B0SHD0_PUCGR</name>
<dbReference type="EMBL" id="VDEP01000035">
    <property type="protein sequence ID" value="KAA1136653.1"/>
    <property type="molecule type" value="Genomic_DNA"/>
</dbReference>
<comment type="caution">
    <text evidence="2">The sequence shown here is derived from an EMBL/GenBank/DDBJ whole genome shotgun (WGS) entry which is preliminary data.</text>
</comment>
<sequence>MGGSQQSGFSSWPTSPDRPDSSSLGPPPLRPWSPGDDPILHLSDDLVLFLEVRTSLNRLSGE</sequence>
<reference evidence="2 3" key="1">
    <citation type="submission" date="2019-05" db="EMBL/GenBank/DDBJ databases">
        <title>Emergence of the Ug99 lineage of the wheat stem rust pathogen through somatic hybridization.</title>
        <authorList>
            <person name="Li F."/>
            <person name="Upadhyaya N.M."/>
            <person name="Sperschneider J."/>
            <person name="Matny O."/>
            <person name="Nguyen-Phuc H."/>
            <person name="Mago R."/>
            <person name="Raley C."/>
            <person name="Miller M.E."/>
            <person name="Silverstein K.A.T."/>
            <person name="Henningsen E."/>
            <person name="Hirsch C.D."/>
            <person name="Visser B."/>
            <person name="Pretorius Z.A."/>
            <person name="Steffenson B.J."/>
            <person name="Schwessinger B."/>
            <person name="Dodds P.N."/>
            <person name="Figueroa M."/>
        </authorList>
    </citation>
    <scope>NUCLEOTIDE SEQUENCE [LARGE SCALE GENOMIC DNA]</scope>
    <source>
        <strain evidence="2 3">Ug99</strain>
    </source>
</reference>
<dbReference type="AlphaFoldDB" id="A0A5B0SHD0"/>
<feature type="compositionally biased region" description="Polar residues" evidence="1">
    <location>
        <begin position="1"/>
        <end position="14"/>
    </location>
</feature>
<evidence type="ECO:0000313" key="2">
    <source>
        <dbReference type="EMBL" id="KAA1136653.1"/>
    </source>
</evidence>
<organism evidence="2 3">
    <name type="scientific">Puccinia graminis f. sp. tritici</name>
    <dbReference type="NCBI Taxonomy" id="56615"/>
    <lineage>
        <taxon>Eukaryota</taxon>
        <taxon>Fungi</taxon>
        <taxon>Dikarya</taxon>
        <taxon>Basidiomycota</taxon>
        <taxon>Pucciniomycotina</taxon>
        <taxon>Pucciniomycetes</taxon>
        <taxon>Pucciniales</taxon>
        <taxon>Pucciniaceae</taxon>
        <taxon>Puccinia</taxon>
    </lineage>
</organism>